<reference evidence="2 3" key="1">
    <citation type="submission" date="2018-05" db="EMBL/GenBank/DDBJ databases">
        <title>Complete genome sequence of Arcticibacterium luteifluviistationis SM1504T, a cytophagaceae bacterium isolated from Arctic surface seawater.</title>
        <authorList>
            <person name="Li Y."/>
            <person name="Qin Q.-L."/>
        </authorList>
    </citation>
    <scope>NUCLEOTIDE SEQUENCE [LARGE SCALE GENOMIC DNA]</scope>
    <source>
        <strain evidence="2 3">SM1504</strain>
    </source>
</reference>
<feature type="chain" id="PRO_5016254686" evidence="1">
    <location>
        <begin position="24"/>
        <end position="947"/>
    </location>
</feature>
<accession>A0A2Z4G737</accession>
<evidence type="ECO:0000313" key="3">
    <source>
        <dbReference type="Proteomes" id="UP000249873"/>
    </source>
</evidence>
<evidence type="ECO:0000313" key="2">
    <source>
        <dbReference type="EMBL" id="AWV96971.1"/>
    </source>
</evidence>
<dbReference type="KEGG" id="als:DJ013_01775"/>
<gene>
    <name evidence="2" type="ORF">DJ013_01775</name>
</gene>
<dbReference type="AlphaFoldDB" id="A0A2Z4G737"/>
<protein>
    <submittedName>
        <fullName evidence="2">Uncharacterized protein</fullName>
    </submittedName>
</protein>
<dbReference type="EMBL" id="CP029480">
    <property type="protein sequence ID" value="AWV96971.1"/>
    <property type="molecule type" value="Genomic_DNA"/>
</dbReference>
<evidence type="ECO:0000256" key="1">
    <source>
        <dbReference type="SAM" id="SignalP"/>
    </source>
</evidence>
<name>A0A2Z4G737_9BACT</name>
<keyword evidence="1" id="KW-0732">Signal</keyword>
<dbReference type="OrthoDB" id="9799878at2"/>
<keyword evidence="3" id="KW-1185">Reference proteome</keyword>
<dbReference type="RefSeq" id="WP_111370073.1">
    <property type="nucleotide sequence ID" value="NZ_CP029480.1"/>
</dbReference>
<proteinExistence type="predicted"/>
<organism evidence="2 3">
    <name type="scientific">Arcticibacterium luteifluviistationis</name>
    <dbReference type="NCBI Taxonomy" id="1784714"/>
    <lineage>
        <taxon>Bacteria</taxon>
        <taxon>Pseudomonadati</taxon>
        <taxon>Bacteroidota</taxon>
        <taxon>Cytophagia</taxon>
        <taxon>Cytophagales</taxon>
        <taxon>Leadbetterellaceae</taxon>
        <taxon>Arcticibacterium</taxon>
    </lineage>
</organism>
<dbReference type="Proteomes" id="UP000249873">
    <property type="component" value="Chromosome"/>
</dbReference>
<dbReference type="SUPFAM" id="SSF82171">
    <property type="entry name" value="DPP6 N-terminal domain-like"/>
    <property type="match status" value="1"/>
</dbReference>
<sequence length="947" mass="107357">MKKILILFIISIFTLDAFSQASATSENPPSILWQKIENDKSTIIFPKGLEKYAYRYAAIVNLLDKEHKSTIGKKSSHIPIVIHGRSMEPNGFVASVPFRTEVYTAPEPNFNVLGQSDWLDLLAIHEYRHVLQNSNADVGFSKLSRVLTGRAGWSAVLRFTDPSWFAEGDAVLTESVMTEAGRGRMASFTDELRANLYADKHFSYNKSRNGSFKTKLPNQYPFGYLMNLYARKNYGDDIWSKVVYDANYFKSVFYPFSGAIKRNTGLSASKLYKKTYADFELKTEELLSNANLIDFDTLTVDQPNTVTNYTYPFVRSDGSLIARKSSYKETPKLIKRDESGKETKLCDIGISNNPFLSYSDKGVLWLENQSNPRWANVDLSRLVFYNFETDSKRVLLEQERYYYAAINPETTEFVSVRLDEGLNYHLSTHSYISGEIKKSLNNKENWDIAYPMYDNDARILYYVARSDGKLALIKHNIERDERVSLTGWQNAVMVELSQSANDIYFRANFNGIDNVFKASKAGDKQITKVSSVPVGAGYPFVDANSETLIFGNQTNMGYHLAAMPLEKASLEVVSTNSTESVAFYKDLNSLPENENILDKIPDTNYEVEPYKGFFRGWRLHSYGLLPAFGSGTNIASATGFIQMDDILGANSLTFNYTRYVTEEENAYSVDYVMAKYFAKLNLGYEYRGRKVEATRGDRILEFDEQEATVGLNVPLEIIKGNYVVRTDVAANWKGIQQFRSDVFVNFDNSKFGLYEVSGAVGVSRQRAYQNLQSRFGGGLNVYYAKSFKTGIAERFDATANILLPGIGKNHGLEIQQGIYKESNTNLYRLPTTFSLGRGHRLLGIENALRTSVNYRLPLFYPDWGLNGLTYIKRVRMNTYFDNARIIGNEVSTNLSTVGTEISFDQTVFNILDMTMGVRVGYRFKNEFLPELNPTYVNVIIGSYIFGN</sequence>
<feature type="signal peptide" evidence="1">
    <location>
        <begin position="1"/>
        <end position="23"/>
    </location>
</feature>